<name>A0ABV4ZIK8_9ACTN</name>
<accession>A0ABV4ZIK8</accession>
<gene>
    <name evidence="2" type="ORF">ACE11A_06190</name>
</gene>
<evidence type="ECO:0000256" key="1">
    <source>
        <dbReference type="SAM" id="Phobius"/>
    </source>
</evidence>
<feature type="transmembrane region" description="Helical" evidence="1">
    <location>
        <begin position="12"/>
        <end position="32"/>
    </location>
</feature>
<reference evidence="2 3" key="1">
    <citation type="submission" date="2024-09" db="EMBL/GenBank/DDBJ databases">
        <title>Draft genome sequence of multifaceted antimicrobials producing Streptomyces sp. strain FH1.</title>
        <authorList>
            <person name="Hassan F."/>
            <person name="Ali H."/>
            <person name="Hassan N."/>
            <person name="Nawaz A."/>
        </authorList>
    </citation>
    <scope>NUCLEOTIDE SEQUENCE [LARGE SCALE GENOMIC DNA]</scope>
    <source>
        <strain evidence="2 3">FH1</strain>
    </source>
</reference>
<keyword evidence="1" id="KW-0472">Membrane</keyword>
<protein>
    <submittedName>
        <fullName evidence="2">Uncharacterized protein</fullName>
    </submittedName>
</protein>
<comment type="caution">
    <text evidence="2">The sequence shown here is derived from an EMBL/GenBank/DDBJ whole genome shotgun (WGS) entry which is preliminary data.</text>
</comment>
<organism evidence="2 3">
    <name type="scientific">Streptomyces carpaticus</name>
    <dbReference type="NCBI Taxonomy" id="285558"/>
    <lineage>
        <taxon>Bacteria</taxon>
        <taxon>Bacillati</taxon>
        <taxon>Actinomycetota</taxon>
        <taxon>Actinomycetes</taxon>
        <taxon>Kitasatosporales</taxon>
        <taxon>Streptomycetaceae</taxon>
        <taxon>Streptomyces</taxon>
    </lineage>
</organism>
<dbReference type="RefSeq" id="WP_375061982.1">
    <property type="nucleotide sequence ID" value="NZ_JBHGBT010000004.1"/>
</dbReference>
<sequence length="76" mass="8172">MHDSLRRMTGAAGILLGIALAFWIFFGAPNGWSGDMRYVRFAIGLCAYGLIHGGVTWIFPDAPEDSQPSAQDGKTA</sequence>
<keyword evidence="1" id="KW-1133">Transmembrane helix</keyword>
<dbReference type="Proteomes" id="UP001577267">
    <property type="component" value="Unassembled WGS sequence"/>
</dbReference>
<keyword evidence="1" id="KW-0812">Transmembrane</keyword>
<feature type="transmembrane region" description="Helical" evidence="1">
    <location>
        <begin position="38"/>
        <end position="59"/>
    </location>
</feature>
<evidence type="ECO:0000313" key="2">
    <source>
        <dbReference type="EMBL" id="MFB4193948.1"/>
    </source>
</evidence>
<evidence type="ECO:0000313" key="3">
    <source>
        <dbReference type="Proteomes" id="UP001577267"/>
    </source>
</evidence>
<dbReference type="EMBL" id="JBHGBT010000004">
    <property type="protein sequence ID" value="MFB4193948.1"/>
    <property type="molecule type" value="Genomic_DNA"/>
</dbReference>
<keyword evidence="3" id="KW-1185">Reference proteome</keyword>
<proteinExistence type="predicted"/>